<evidence type="ECO:0000313" key="1">
    <source>
        <dbReference type="Proteomes" id="UP000887578"/>
    </source>
</evidence>
<dbReference type="WBParaSite" id="PDA_v2.g26117.t1">
    <property type="protein sequence ID" value="PDA_v2.g26117.t1"/>
    <property type="gene ID" value="PDA_v2.g26117"/>
</dbReference>
<dbReference type="Proteomes" id="UP000887578">
    <property type="component" value="Unplaced"/>
</dbReference>
<organism evidence="1 2">
    <name type="scientific">Panagrolaimus davidi</name>
    <dbReference type="NCBI Taxonomy" id="227884"/>
    <lineage>
        <taxon>Eukaryota</taxon>
        <taxon>Metazoa</taxon>
        <taxon>Ecdysozoa</taxon>
        <taxon>Nematoda</taxon>
        <taxon>Chromadorea</taxon>
        <taxon>Rhabditida</taxon>
        <taxon>Tylenchina</taxon>
        <taxon>Panagrolaimomorpha</taxon>
        <taxon>Panagrolaimoidea</taxon>
        <taxon>Panagrolaimidae</taxon>
        <taxon>Panagrolaimus</taxon>
    </lineage>
</organism>
<accession>A0A914QFU6</accession>
<keyword evidence="1" id="KW-1185">Reference proteome</keyword>
<reference evidence="2" key="1">
    <citation type="submission" date="2022-11" db="UniProtKB">
        <authorList>
            <consortium name="WormBaseParasite"/>
        </authorList>
    </citation>
    <scope>IDENTIFICATION</scope>
</reference>
<dbReference type="AlphaFoldDB" id="A0A914QFU6"/>
<protein>
    <submittedName>
        <fullName evidence="2">Uncharacterized protein</fullName>
    </submittedName>
</protein>
<evidence type="ECO:0000313" key="2">
    <source>
        <dbReference type="WBParaSite" id="PDA_v2.g26117.t1"/>
    </source>
</evidence>
<name>A0A914QFU6_9BILA</name>
<proteinExistence type="predicted"/>
<sequence length="67" mass="8039">MTSEERKNLQIFVQETLDAGVTEYPPIYIQYPYQNADQYYALNALASEYYEQKRPDEQCVIPSRRLW</sequence>